<feature type="domain" description="LysR substrate-binding" evidence="6">
    <location>
        <begin position="98"/>
        <end position="270"/>
    </location>
</feature>
<dbReference type="AlphaFoldDB" id="A0A3L7AW78"/>
<feature type="compositionally biased region" description="Basic residues" evidence="5">
    <location>
        <begin position="314"/>
        <end position="327"/>
    </location>
</feature>
<keyword evidence="3" id="KW-0238">DNA-binding</keyword>
<dbReference type="SUPFAM" id="SSF53850">
    <property type="entry name" value="Periplasmic binding protein-like II"/>
    <property type="match status" value="1"/>
</dbReference>
<dbReference type="Pfam" id="PF03466">
    <property type="entry name" value="LysR_substrate"/>
    <property type="match status" value="1"/>
</dbReference>
<evidence type="ECO:0000313" key="7">
    <source>
        <dbReference type="EMBL" id="RLP84185.1"/>
    </source>
</evidence>
<comment type="caution">
    <text evidence="7">The sequence shown here is derived from an EMBL/GenBank/DDBJ whole genome shotgun (WGS) entry which is preliminary data.</text>
</comment>
<sequence length="327" mass="35806">MFRAIPAVLWRWCPRLCGGTQTQGGPVSEHQNPESISESTEPAESTSAISAPVAGVDQAAESLPDASAASGEPTPVDAPPADFRIAYVSGVSLGKWGTAWTERNARVRTSFTMGEREDQRRVLTENLADVSFVRLPFDRGDDLHLIKLYEETPMVVLPKGHELLERADVGLAELADLHLIQDPSEVPGWAEVGTEMIEGTRPDLPAPERVADAIELVAAGIGFVILPQSLARLHDRKDVKHRRVSGVAPTEIGIAWRIDEDDAVRAERVEDFVGIVRGRTANSSRGRAEPEPEKPAKKKPAQQQSKKPAPFRPRQPRKPASKKRGRR</sequence>
<dbReference type="GO" id="GO:0003700">
    <property type="term" value="F:DNA-binding transcription factor activity"/>
    <property type="evidence" value="ECO:0007669"/>
    <property type="project" value="TreeGrafter"/>
</dbReference>
<dbReference type="PANTHER" id="PTHR30346:SF0">
    <property type="entry name" value="HCA OPERON TRANSCRIPTIONAL ACTIVATOR HCAR"/>
    <property type="match status" value="1"/>
</dbReference>
<dbReference type="Proteomes" id="UP000269438">
    <property type="component" value="Unassembled WGS sequence"/>
</dbReference>
<accession>A0A3L7AW78</accession>
<evidence type="ECO:0000256" key="2">
    <source>
        <dbReference type="ARBA" id="ARBA00023015"/>
    </source>
</evidence>
<reference evidence="7 8" key="1">
    <citation type="submission" date="2018-10" db="EMBL/GenBank/DDBJ databases">
        <authorList>
            <person name="Li J."/>
        </authorList>
    </citation>
    <scope>NUCLEOTIDE SEQUENCE [LARGE SCALE GENOMIC DNA]</scope>
    <source>
        <strain evidence="7 8">JCM 11654</strain>
    </source>
</reference>
<organism evidence="7 8">
    <name type="scientific">Mycetocola lacteus</name>
    <dbReference type="NCBI Taxonomy" id="76637"/>
    <lineage>
        <taxon>Bacteria</taxon>
        <taxon>Bacillati</taxon>
        <taxon>Actinomycetota</taxon>
        <taxon>Actinomycetes</taxon>
        <taxon>Micrococcales</taxon>
        <taxon>Microbacteriaceae</taxon>
        <taxon>Mycetocola</taxon>
    </lineage>
</organism>
<dbReference type="GO" id="GO:0032993">
    <property type="term" value="C:protein-DNA complex"/>
    <property type="evidence" value="ECO:0007669"/>
    <property type="project" value="TreeGrafter"/>
</dbReference>
<feature type="compositionally biased region" description="Basic and acidic residues" evidence="5">
    <location>
        <begin position="286"/>
        <end position="295"/>
    </location>
</feature>
<evidence type="ECO:0000313" key="8">
    <source>
        <dbReference type="Proteomes" id="UP000269438"/>
    </source>
</evidence>
<evidence type="ECO:0000259" key="6">
    <source>
        <dbReference type="Pfam" id="PF03466"/>
    </source>
</evidence>
<feature type="region of interest" description="Disordered" evidence="5">
    <location>
        <begin position="279"/>
        <end position="327"/>
    </location>
</feature>
<feature type="compositionally biased region" description="Low complexity" evidence="5">
    <location>
        <begin position="33"/>
        <end position="52"/>
    </location>
</feature>
<dbReference type="PANTHER" id="PTHR30346">
    <property type="entry name" value="TRANSCRIPTIONAL DUAL REGULATOR HCAR-RELATED"/>
    <property type="match status" value="1"/>
</dbReference>
<evidence type="ECO:0000256" key="5">
    <source>
        <dbReference type="SAM" id="MobiDB-lite"/>
    </source>
</evidence>
<dbReference type="EMBL" id="RCUY01000002">
    <property type="protein sequence ID" value="RLP84185.1"/>
    <property type="molecule type" value="Genomic_DNA"/>
</dbReference>
<protein>
    <submittedName>
        <fullName evidence="7">LysR family transcriptional regulator</fullName>
    </submittedName>
</protein>
<keyword evidence="8" id="KW-1185">Reference proteome</keyword>
<name>A0A3L7AW78_9MICO</name>
<dbReference type="OrthoDB" id="3388207at2"/>
<dbReference type="Gene3D" id="3.40.190.10">
    <property type="entry name" value="Periplasmic binding protein-like II"/>
    <property type="match status" value="2"/>
</dbReference>
<dbReference type="InterPro" id="IPR005119">
    <property type="entry name" value="LysR_subst-bd"/>
</dbReference>
<keyword evidence="4" id="KW-0804">Transcription</keyword>
<keyword evidence="2" id="KW-0805">Transcription regulation</keyword>
<proteinExistence type="inferred from homology"/>
<evidence type="ECO:0000256" key="4">
    <source>
        <dbReference type="ARBA" id="ARBA00023163"/>
    </source>
</evidence>
<evidence type="ECO:0000256" key="1">
    <source>
        <dbReference type="ARBA" id="ARBA00009437"/>
    </source>
</evidence>
<feature type="region of interest" description="Disordered" evidence="5">
    <location>
        <begin position="21"/>
        <end position="79"/>
    </location>
</feature>
<gene>
    <name evidence="7" type="ORF">D9V34_05200</name>
</gene>
<comment type="similarity">
    <text evidence="1">Belongs to the LysR transcriptional regulatory family.</text>
</comment>
<evidence type="ECO:0000256" key="3">
    <source>
        <dbReference type="ARBA" id="ARBA00023125"/>
    </source>
</evidence>
<dbReference type="GO" id="GO:0003677">
    <property type="term" value="F:DNA binding"/>
    <property type="evidence" value="ECO:0007669"/>
    <property type="project" value="UniProtKB-KW"/>
</dbReference>